<name>S3N9P0_9GAMM</name>
<dbReference type="GO" id="GO:0003700">
    <property type="term" value="F:DNA-binding transcription factor activity"/>
    <property type="evidence" value="ECO:0007669"/>
    <property type="project" value="InterPro"/>
</dbReference>
<dbReference type="GO" id="GO:0003677">
    <property type="term" value="F:DNA binding"/>
    <property type="evidence" value="ECO:0007669"/>
    <property type="project" value="UniProtKB-KW"/>
</dbReference>
<gene>
    <name evidence="6" type="ORF">F945_02832</name>
</gene>
<dbReference type="eggNOG" id="COG0583">
    <property type="taxonomic scope" value="Bacteria"/>
</dbReference>
<keyword evidence="7" id="KW-1185">Reference proteome</keyword>
<dbReference type="Gene3D" id="1.10.10.10">
    <property type="entry name" value="Winged helix-like DNA-binding domain superfamily/Winged helix DNA-binding domain"/>
    <property type="match status" value="1"/>
</dbReference>
<evidence type="ECO:0000313" key="7">
    <source>
        <dbReference type="Proteomes" id="UP000014568"/>
    </source>
</evidence>
<dbReference type="CDD" id="cd08422">
    <property type="entry name" value="PBP2_CrgA_like"/>
    <property type="match status" value="1"/>
</dbReference>
<dbReference type="Gene3D" id="3.40.190.290">
    <property type="match status" value="1"/>
</dbReference>
<dbReference type="InterPro" id="IPR058163">
    <property type="entry name" value="LysR-type_TF_proteobact-type"/>
</dbReference>
<dbReference type="PROSITE" id="PS50931">
    <property type="entry name" value="HTH_LYSR"/>
    <property type="match status" value="1"/>
</dbReference>
<evidence type="ECO:0000256" key="4">
    <source>
        <dbReference type="ARBA" id="ARBA00023163"/>
    </source>
</evidence>
<keyword evidence="4" id="KW-0804">Transcription</keyword>
<accession>S3N9P0</accession>
<dbReference type="SUPFAM" id="SSF46785">
    <property type="entry name" value="Winged helix' DNA-binding domain"/>
    <property type="match status" value="1"/>
</dbReference>
<evidence type="ECO:0000256" key="1">
    <source>
        <dbReference type="ARBA" id="ARBA00009437"/>
    </source>
</evidence>
<dbReference type="PANTHER" id="PTHR30537">
    <property type="entry name" value="HTH-TYPE TRANSCRIPTIONAL REGULATOR"/>
    <property type="match status" value="1"/>
</dbReference>
<dbReference type="InterPro" id="IPR036390">
    <property type="entry name" value="WH_DNA-bd_sf"/>
</dbReference>
<keyword evidence="3" id="KW-0238">DNA-binding</keyword>
<dbReference type="AlphaFoldDB" id="S3N9P0"/>
<dbReference type="RefSeq" id="WP_016657217.1">
    <property type="nucleotide sequence ID" value="NZ_KE340354.1"/>
</dbReference>
<reference evidence="6 7" key="1">
    <citation type="submission" date="2013-06" db="EMBL/GenBank/DDBJ databases">
        <title>The Genome Sequence of Acinetobacter rudis CIP 110305.</title>
        <authorList>
            <consortium name="The Broad Institute Genome Sequencing Platform"/>
            <consortium name="The Broad Institute Genome Sequencing Center for Infectious Disease"/>
            <person name="Cerqueira G."/>
            <person name="Feldgarden M."/>
            <person name="Courvalin P."/>
            <person name="Perichon B."/>
            <person name="Grillot-Courvalin C."/>
            <person name="Clermont D."/>
            <person name="Rocha E."/>
            <person name="Yoon E.-J."/>
            <person name="Nemec A."/>
            <person name="Young S.K."/>
            <person name="Zeng Q."/>
            <person name="Gargeya S."/>
            <person name="Fitzgerald M."/>
            <person name="Abouelleil A."/>
            <person name="Alvarado L."/>
            <person name="Berlin A.M."/>
            <person name="Chapman S.B."/>
            <person name="Dewar J."/>
            <person name="Goldberg J."/>
            <person name="Griggs A."/>
            <person name="Gujja S."/>
            <person name="Hansen M."/>
            <person name="Howarth C."/>
            <person name="Imamovic A."/>
            <person name="Larimer J."/>
            <person name="McCowan C."/>
            <person name="Murphy C."/>
            <person name="Pearson M."/>
            <person name="Priest M."/>
            <person name="Roberts A."/>
            <person name="Saif S."/>
            <person name="Shea T."/>
            <person name="Sykes S."/>
            <person name="Wortman J."/>
            <person name="Nusbaum C."/>
            <person name="Birren B."/>
        </authorList>
    </citation>
    <scope>NUCLEOTIDE SEQUENCE [LARGE SCALE GENOMIC DNA]</scope>
    <source>
        <strain evidence="6 7">CIP 110305</strain>
    </source>
</reference>
<sequence>MDKIDCIKAFICVVENGNFSKASTTLGITRDQVAKKICHLETSYKTPLFVRNTREMYLTPAGEKFYQHCKMILSEFEWATNELISEQKYLEGELRINAPHSFSQTFLTNIISDFMAKYPSIMINLNLSDKFSSIDEKNFDVLLTIDHNIDKNNSKVLSEHYCRFYAAPEYFEQYGIPQDLNELNMHSLLVYSQMNSNNKINLLKKNTPEYLYCSPKLTSNNGDVLLELCKNNQGIILIPDFLAIKEIELGNIILCLESYSSLPLYFLAKTPKKRSMGKKAELFLTFLEEHYSIFDEA</sequence>
<dbReference type="PATRIC" id="fig|421052.3.peg.2768"/>
<comment type="similarity">
    <text evidence="1">Belongs to the LysR transcriptional regulatory family.</text>
</comment>
<evidence type="ECO:0000256" key="3">
    <source>
        <dbReference type="ARBA" id="ARBA00023125"/>
    </source>
</evidence>
<dbReference type="InterPro" id="IPR005119">
    <property type="entry name" value="LysR_subst-bd"/>
</dbReference>
<dbReference type="InterPro" id="IPR036388">
    <property type="entry name" value="WH-like_DNA-bd_sf"/>
</dbReference>
<evidence type="ECO:0000259" key="5">
    <source>
        <dbReference type="PROSITE" id="PS50931"/>
    </source>
</evidence>
<dbReference type="EMBL" id="ATGI01000034">
    <property type="protein sequence ID" value="EPF71069.1"/>
    <property type="molecule type" value="Genomic_DNA"/>
</dbReference>
<dbReference type="HOGENOM" id="CLU_039613_16_2_6"/>
<dbReference type="Proteomes" id="UP000014568">
    <property type="component" value="Unassembled WGS sequence"/>
</dbReference>
<evidence type="ECO:0000256" key="2">
    <source>
        <dbReference type="ARBA" id="ARBA00023015"/>
    </source>
</evidence>
<dbReference type="Pfam" id="PF03466">
    <property type="entry name" value="LysR_substrate"/>
    <property type="match status" value="1"/>
</dbReference>
<dbReference type="STRING" id="632955.GCA_000829675_00651"/>
<dbReference type="InterPro" id="IPR000847">
    <property type="entry name" value="LysR_HTH_N"/>
</dbReference>
<dbReference type="PANTHER" id="PTHR30537:SF5">
    <property type="entry name" value="HTH-TYPE TRANSCRIPTIONAL ACTIVATOR TTDR-RELATED"/>
    <property type="match status" value="1"/>
</dbReference>
<dbReference type="SUPFAM" id="SSF53850">
    <property type="entry name" value="Periplasmic binding protein-like II"/>
    <property type="match status" value="1"/>
</dbReference>
<proteinExistence type="inferred from homology"/>
<organism evidence="6 7">
    <name type="scientific">Acinetobacter rudis CIP 110305</name>
    <dbReference type="NCBI Taxonomy" id="421052"/>
    <lineage>
        <taxon>Bacteria</taxon>
        <taxon>Pseudomonadati</taxon>
        <taxon>Pseudomonadota</taxon>
        <taxon>Gammaproteobacteria</taxon>
        <taxon>Moraxellales</taxon>
        <taxon>Moraxellaceae</taxon>
        <taxon>Acinetobacter</taxon>
    </lineage>
</organism>
<evidence type="ECO:0000313" key="6">
    <source>
        <dbReference type="EMBL" id="EPF71069.1"/>
    </source>
</evidence>
<dbReference type="Pfam" id="PF00126">
    <property type="entry name" value="HTH_1"/>
    <property type="match status" value="1"/>
</dbReference>
<protein>
    <recommendedName>
        <fullName evidence="5">HTH lysR-type domain-containing protein</fullName>
    </recommendedName>
</protein>
<feature type="domain" description="HTH lysR-type" evidence="5">
    <location>
        <begin position="1"/>
        <end position="59"/>
    </location>
</feature>
<comment type="caution">
    <text evidence="6">The sequence shown here is derived from an EMBL/GenBank/DDBJ whole genome shotgun (WGS) entry which is preliminary data.</text>
</comment>
<keyword evidence="2" id="KW-0805">Transcription regulation</keyword>
<dbReference type="OrthoDB" id="8885940at2"/>